<accession>A0A919P031</accession>
<evidence type="ECO:0000256" key="1">
    <source>
        <dbReference type="ARBA" id="ARBA00022614"/>
    </source>
</evidence>
<dbReference type="PANTHER" id="PTHR46652:SF3">
    <property type="entry name" value="LEUCINE-RICH REPEAT-CONTAINING PROTEIN 9"/>
    <property type="match status" value="1"/>
</dbReference>
<dbReference type="Pfam" id="PF12799">
    <property type="entry name" value="LRR_4"/>
    <property type="match status" value="1"/>
</dbReference>
<feature type="transmembrane region" description="Helical" evidence="3">
    <location>
        <begin position="65"/>
        <end position="87"/>
    </location>
</feature>
<organism evidence="4 5">
    <name type="scientific">Cellulomonas chitinilytica</name>
    <dbReference type="NCBI Taxonomy" id="398759"/>
    <lineage>
        <taxon>Bacteria</taxon>
        <taxon>Bacillati</taxon>
        <taxon>Actinomycetota</taxon>
        <taxon>Actinomycetes</taxon>
        <taxon>Micrococcales</taxon>
        <taxon>Cellulomonadaceae</taxon>
        <taxon>Cellulomonas</taxon>
    </lineage>
</organism>
<feature type="transmembrane region" description="Helical" evidence="3">
    <location>
        <begin position="140"/>
        <end position="161"/>
    </location>
</feature>
<dbReference type="InterPro" id="IPR050836">
    <property type="entry name" value="SDS22/Internalin_LRR"/>
</dbReference>
<feature type="transmembrane region" description="Helical" evidence="3">
    <location>
        <begin position="168"/>
        <end position="196"/>
    </location>
</feature>
<keyword evidence="5" id="KW-1185">Reference proteome</keyword>
<evidence type="ECO:0000256" key="3">
    <source>
        <dbReference type="SAM" id="Phobius"/>
    </source>
</evidence>
<dbReference type="InterPro" id="IPR032675">
    <property type="entry name" value="LRR_dom_sf"/>
</dbReference>
<keyword evidence="3" id="KW-0472">Membrane</keyword>
<evidence type="ECO:0000313" key="5">
    <source>
        <dbReference type="Proteomes" id="UP000632740"/>
    </source>
</evidence>
<keyword evidence="2" id="KW-0677">Repeat</keyword>
<dbReference type="InterPro" id="IPR025875">
    <property type="entry name" value="Leu-rich_rpt_4"/>
</dbReference>
<dbReference type="PANTHER" id="PTHR46652">
    <property type="entry name" value="LEUCINE-RICH REPEAT AND IQ DOMAIN-CONTAINING PROTEIN 1-RELATED"/>
    <property type="match status" value="1"/>
</dbReference>
<feature type="transmembrane region" description="Helical" evidence="3">
    <location>
        <begin position="216"/>
        <end position="238"/>
    </location>
</feature>
<feature type="transmembrane region" description="Helical" evidence="3">
    <location>
        <begin position="9"/>
        <end position="30"/>
    </location>
</feature>
<dbReference type="PROSITE" id="PS51450">
    <property type="entry name" value="LRR"/>
    <property type="match status" value="1"/>
</dbReference>
<protein>
    <recommendedName>
        <fullName evidence="6">Leucine-rich repeat domain-containing protein</fullName>
    </recommendedName>
</protein>
<dbReference type="AlphaFoldDB" id="A0A919P031"/>
<comment type="caution">
    <text evidence="4">The sequence shown here is derived from an EMBL/GenBank/DDBJ whole genome shotgun (WGS) entry which is preliminary data.</text>
</comment>
<dbReference type="InterPro" id="IPR001611">
    <property type="entry name" value="Leu-rich_rpt"/>
</dbReference>
<proteinExistence type="predicted"/>
<keyword evidence="1" id="KW-0433">Leucine-rich repeat</keyword>
<sequence>MPSTTRTEVVLRAGAGVVAVVGAWTAAVLVGDATWALVGDGLRALLGEGSLSTAGDAVRAVRGDVLPVLVLALGLVPAGALVLAGAARPSASSPRRTGVLVGVAAAGAVLLVLGVLSLTADPAALRLSTASWYFAVGSPRMLAGVWLAVVGAGVGAAAVGVRVRRRGVVVAGASVLGAGALATAVSAAGWMAWTVWSIGHYRGGPTSAAAVLRDGSLAVGIVAGTAVLVAGWCAGAAWRRLASWVPPQPDEPPGMRTARARRRLLVAAGVAGILLVALGVRVTSHVAEREPVPDVVADPALAACLEQSLGVGHGRGVSPDQYDKVYVLDCGWSGSGPQVRSLAGLERFTQVHDVDLSRQDVADLAPLAAMTGLTSLRLTSNAAVTDLSALGGLPLENLGLSGTGVRDLSPLAGTTTLRFVGLSGTGVSDLGPLAGSDLDELDVSHAAVTDLSPLAGARSLTKLDARDNQVTDIGLLAGMPALDELWIGGNPVVDLRPLLGAPALLGVDVEGLDPSTPGIVELRAQGVYVGGLA</sequence>
<evidence type="ECO:0008006" key="6">
    <source>
        <dbReference type="Google" id="ProtNLM"/>
    </source>
</evidence>
<keyword evidence="3" id="KW-1133">Transmembrane helix</keyword>
<dbReference type="Gene3D" id="3.80.10.10">
    <property type="entry name" value="Ribonuclease Inhibitor"/>
    <property type="match status" value="1"/>
</dbReference>
<dbReference type="RefSeq" id="WP_203750628.1">
    <property type="nucleotide sequence ID" value="NZ_BONK01000004.1"/>
</dbReference>
<dbReference type="SUPFAM" id="SSF52058">
    <property type="entry name" value="L domain-like"/>
    <property type="match status" value="1"/>
</dbReference>
<evidence type="ECO:0000256" key="2">
    <source>
        <dbReference type="ARBA" id="ARBA00022737"/>
    </source>
</evidence>
<reference evidence="4" key="1">
    <citation type="submission" date="2021-01" db="EMBL/GenBank/DDBJ databases">
        <title>Whole genome shotgun sequence of Cellulomonas chitinilytica NBRC 110799.</title>
        <authorList>
            <person name="Komaki H."/>
            <person name="Tamura T."/>
        </authorList>
    </citation>
    <scope>NUCLEOTIDE SEQUENCE</scope>
    <source>
        <strain evidence="4">NBRC 110799</strain>
    </source>
</reference>
<dbReference type="Proteomes" id="UP000632740">
    <property type="component" value="Unassembled WGS sequence"/>
</dbReference>
<dbReference type="EMBL" id="BONK01000004">
    <property type="protein sequence ID" value="GIG20757.1"/>
    <property type="molecule type" value="Genomic_DNA"/>
</dbReference>
<feature type="transmembrane region" description="Helical" evidence="3">
    <location>
        <begin position="99"/>
        <end position="120"/>
    </location>
</feature>
<name>A0A919P031_9CELL</name>
<gene>
    <name evidence="4" type="ORF">Cch01nite_14810</name>
</gene>
<keyword evidence="3" id="KW-0812">Transmembrane</keyword>
<feature type="transmembrane region" description="Helical" evidence="3">
    <location>
        <begin position="264"/>
        <end position="282"/>
    </location>
</feature>
<evidence type="ECO:0000313" key="4">
    <source>
        <dbReference type="EMBL" id="GIG20757.1"/>
    </source>
</evidence>